<evidence type="ECO:0000313" key="9">
    <source>
        <dbReference type="Proteomes" id="UP000345637"/>
    </source>
</evidence>
<evidence type="ECO:0000256" key="1">
    <source>
        <dbReference type="ARBA" id="ARBA00001165"/>
    </source>
</evidence>
<keyword evidence="6 7" id="KW-0413">Isomerase</keyword>
<evidence type="ECO:0000256" key="6">
    <source>
        <dbReference type="ARBA" id="ARBA00023235"/>
    </source>
</evidence>
<reference evidence="8 9" key="1">
    <citation type="submission" date="2019-03" db="EMBL/GenBank/DDBJ databases">
        <authorList>
            <consortium name="Pathogen Informatics"/>
        </authorList>
    </citation>
    <scope>NUCLEOTIDE SEQUENCE [LARGE SCALE GENOMIC DNA]</scope>
    <source>
        <strain evidence="8 9">NCTC12998</strain>
    </source>
</reference>
<dbReference type="UniPathway" id="UPA00246"/>
<dbReference type="GO" id="GO:0019698">
    <property type="term" value="P:D-galacturonate catabolic process"/>
    <property type="evidence" value="ECO:0007669"/>
    <property type="project" value="TreeGrafter"/>
</dbReference>
<dbReference type="AlphaFoldDB" id="A0A485B2E6"/>
<proteinExistence type="inferred from homology"/>
<evidence type="ECO:0000256" key="2">
    <source>
        <dbReference type="ARBA" id="ARBA00004892"/>
    </source>
</evidence>
<sequence length="503" mass="57254">MKRKLTLNAIMFSSYTGPGLTLGMRSKSDIVYGVFMSLINNSFMINNAPGQRLYSEIAKALPIIDYHCHLDARAIWENKPFTDITQLWLEGDHYKWRAMRANGISEQRITGNASAEEKFEAWAQTVEASFGNPLYHWTHLELKHYFAIDETLNSKNWRDIMARCNTQLRHDDFLPQALIRRSNVEALCTTDGPLDDLEYHRLLAAKSDFSPRVLPTFRPDELFDTCPERFLTFVSRLAQKTQRAITSLDSFLAALEARIDFFHSTGCRVSDHGPLAIRFCPLDEVGQAALFQRRLAGETLDEHALQAWESMIFVALAKMYKQRDWAMQIHFGAIRNNNATMFDKVGINCGFDSIGDQTHLAQSLNALLNAMVENGGLPKTILYNLNASYNDVVASTLANFQSGEDGMKSPLQFGSGWWFNDTRRGMVNQLNTLADQGLLANFIGMLTDSRSFVSYTRHDYFRRILCDLVGGWVEKGEVPEDRAILDAMIRGICVDNARRYFRF</sequence>
<organism evidence="8 9">
    <name type="scientific">Raoultella planticola</name>
    <name type="common">Klebsiella planticola</name>
    <dbReference type="NCBI Taxonomy" id="575"/>
    <lineage>
        <taxon>Bacteria</taxon>
        <taxon>Pseudomonadati</taxon>
        <taxon>Pseudomonadota</taxon>
        <taxon>Gammaproteobacteria</taxon>
        <taxon>Enterobacterales</taxon>
        <taxon>Enterobacteriaceae</taxon>
        <taxon>Klebsiella/Raoultella group</taxon>
        <taxon>Raoultella</taxon>
    </lineage>
</organism>
<gene>
    <name evidence="8" type="primary">uxaC_1</name>
    <name evidence="7" type="synonym">uxaC</name>
    <name evidence="8" type="ORF">NCTC12998_02789</name>
</gene>
<dbReference type="PANTHER" id="PTHR30068:SF4">
    <property type="entry name" value="URONATE ISOMERASE"/>
    <property type="match status" value="1"/>
</dbReference>
<dbReference type="NCBIfam" id="NF002794">
    <property type="entry name" value="PRK02925.1"/>
    <property type="match status" value="1"/>
</dbReference>
<protein>
    <recommendedName>
        <fullName evidence="5 7">Uronate isomerase</fullName>
        <ecNumber evidence="4 7">5.3.1.12</ecNumber>
    </recommendedName>
    <alternativeName>
        <fullName evidence="7">Glucuronate isomerase</fullName>
    </alternativeName>
    <alternativeName>
        <fullName evidence="7">Uronic isomerase</fullName>
    </alternativeName>
</protein>
<dbReference type="PANTHER" id="PTHR30068">
    <property type="entry name" value="URONATE ISOMERASE"/>
    <property type="match status" value="1"/>
</dbReference>
<comment type="catalytic activity">
    <reaction evidence="1 7">
        <text>D-glucuronate = D-fructuronate</text>
        <dbReference type="Rhea" id="RHEA:13049"/>
        <dbReference type="ChEBI" id="CHEBI:58720"/>
        <dbReference type="ChEBI" id="CHEBI:59863"/>
        <dbReference type="EC" id="5.3.1.12"/>
    </reaction>
</comment>
<dbReference type="Gene3D" id="1.10.2020.10">
    <property type="entry name" value="uronate isomerase, domain 2, chain A"/>
    <property type="match status" value="1"/>
</dbReference>
<dbReference type="HAMAP" id="MF_00675">
    <property type="entry name" value="UxaC"/>
    <property type="match status" value="1"/>
</dbReference>
<comment type="similarity">
    <text evidence="3 7">Belongs to the metallo-dependent hydrolases superfamily. Uronate isomerase family.</text>
</comment>
<dbReference type="Proteomes" id="UP000345637">
    <property type="component" value="Unassembled WGS sequence"/>
</dbReference>
<dbReference type="SUPFAM" id="SSF51556">
    <property type="entry name" value="Metallo-dependent hydrolases"/>
    <property type="match status" value="1"/>
</dbReference>
<name>A0A485B2E6_RAOPL</name>
<dbReference type="InterPro" id="IPR032466">
    <property type="entry name" value="Metal_Hydrolase"/>
</dbReference>
<dbReference type="Pfam" id="PF02614">
    <property type="entry name" value="UxaC"/>
    <property type="match status" value="1"/>
</dbReference>
<comment type="pathway">
    <text evidence="2 7">Carbohydrate metabolism; pentose and glucuronate interconversion.</text>
</comment>
<dbReference type="InterPro" id="IPR003766">
    <property type="entry name" value="Uronate_isomerase"/>
</dbReference>
<evidence type="ECO:0000313" key="8">
    <source>
        <dbReference type="EMBL" id="VFS65678.1"/>
    </source>
</evidence>
<evidence type="ECO:0000256" key="5">
    <source>
        <dbReference type="ARBA" id="ARBA00020555"/>
    </source>
</evidence>
<comment type="catalytic activity">
    <reaction evidence="7">
        <text>aldehydo-D-galacturonate = keto-D-tagaturonate</text>
        <dbReference type="Rhea" id="RHEA:27702"/>
        <dbReference type="ChEBI" id="CHEBI:12952"/>
        <dbReference type="ChEBI" id="CHEBI:17886"/>
    </reaction>
</comment>
<dbReference type="GO" id="GO:0042840">
    <property type="term" value="P:D-glucuronate catabolic process"/>
    <property type="evidence" value="ECO:0007669"/>
    <property type="project" value="TreeGrafter"/>
</dbReference>
<evidence type="ECO:0000256" key="3">
    <source>
        <dbReference type="ARBA" id="ARBA00008397"/>
    </source>
</evidence>
<accession>A0A485B2E6</accession>
<dbReference type="EMBL" id="CAADJE010000023">
    <property type="protein sequence ID" value="VFS65678.1"/>
    <property type="molecule type" value="Genomic_DNA"/>
</dbReference>
<evidence type="ECO:0000256" key="4">
    <source>
        <dbReference type="ARBA" id="ARBA00012546"/>
    </source>
</evidence>
<dbReference type="GO" id="GO:0008880">
    <property type="term" value="F:glucuronate isomerase activity"/>
    <property type="evidence" value="ECO:0007669"/>
    <property type="project" value="UniProtKB-UniRule"/>
</dbReference>
<evidence type="ECO:0000256" key="7">
    <source>
        <dbReference type="HAMAP-Rule" id="MF_00675"/>
    </source>
</evidence>
<dbReference type="Gene3D" id="3.20.20.140">
    <property type="entry name" value="Metal-dependent hydrolases"/>
    <property type="match status" value="1"/>
</dbReference>
<dbReference type="EC" id="5.3.1.12" evidence="4 7"/>